<evidence type="ECO:0000313" key="4">
    <source>
        <dbReference type="EMBL" id="PYC69267.1"/>
    </source>
</evidence>
<dbReference type="Gene3D" id="1.10.10.10">
    <property type="entry name" value="Winged helix-like DNA-binding domain superfamily/Winged helix DNA-binding domain"/>
    <property type="match status" value="1"/>
</dbReference>
<dbReference type="PRINTS" id="PR00038">
    <property type="entry name" value="HTHLUXR"/>
</dbReference>
<dbReference type="Pfam" id="PF00196">
    <property type="entry name" value="GerE"/>
    <property type="match status" value="1"/>
</dbReference>
<sequence length="901" mass="97759">MIGRESELRRLAQLASAREPAVALIAGEPGIGKTRLVHELLTTVSAETVVLVGQAEPGSLSRPYEVLLDAIDGRPESDEEQLAALADSRRSPVERLHTGLAILADLIGDSPAVIVFEDLHWADSESAALFERIADQRGPRLLIGTYRPDEVTRRQPVAGLLARMERRHTVTHVRLDRLIPSQTAALLAAATGAPAPLRAVAALHHRTGGNPFFLEELLRALPGYDVEALVEQPLPWSLAEVLRRQVDDLDPVSHRVVEAATVLGHRIPFDLLADVTGVGEDELIAVLRDLVTRGVLVESGDDEFAFRHALVREAIADQMLGRQRRRLHETALDVLLKGGASDPAMVAHHARGAGRYDDMIAAARRGTALYLSIGSAYQALQLAEMGLDEVPDDTGLLAGAARATWLAGLLDDALRYGRRWRDVACTTTDRAESLYLLVRIAWESRETDEMRALTHDIGTLIAQLPPGADQARAMTAIAQSAYLRDDLDAALLWSDRALALADEFDLPAVRLAALIEKGSTLTERPQTAAAGRKILSALVDEAEKAGEWVLAARALNDLVHGEPSTSPAEHAETLERMRVNAERAGFESLAVATYFQGRARLAVRAGDLRAAIAALEEGREQDRSYRRRGRWADYHGVFLAGLYLEVGELDQVEQLVTDLAALPDNWPATIPGLAFHLACRRGDLSRAEASLEELIAALLEQPWRSDEQAHDLISAALHIGLPAHRLDQMATALLDADVWDAYRTLVDAQLAEARSQYAEALAGYLSIAEAHILGPATRGTVRVGAARCLLANDRREEATAQVEAAAPLLAEWRGWRVAQLAQVRAQLGMAPVDAAPAVTGPTALTPREREVAVLISDGLTNTELARRLYISPKTAAVHVSNILRKLGVSSRTEVGHLVGQH</sequence>
<dbReference type="Proteomes" id="UP000248333">
    <property type="component" value="Unassembled WGS sequence"/>
</dbReference>
<gene>
    <name evidence="4" type="ORF">C7C45_16385</name>
</gene>
<accession>A0A318NLR4</accession>
<evidence type="ECO:0000256" key="2">
    <source>
        <dbReference type="ARBA" id="ARBA00022840"/>
    </source>
</evidence>
<evidence type="ECO:0000256" key="1">
    <source>
        <dbReference type="ARBA" id="ARBA00022741"/>
    </source>
</evidence>
<proteinExistence type="predicted"/>
<keyword evidence="5" id="KW-1185">Reference proteome</keyword>
<dbReference type="PROSITE" id="PS50043">
    <property type="entry name" value="HTH_LUXR_2"/>
    <property type="match status" value="1"/>
</dbReference>
<dbReference type="Pfam" id="PF13191">
    <property type="entry name" value="AAA_16"/>
    <property type="match status" value="1"/>
</dbReference>
<dbReference type="GO" id="GO:0005524">
    <property type="term" value="F:ATP binding"/>
    <property type="evidence" value="ECO:0007669"/>
    <property type="project" value="UniProtKB-KW"/>
</dbReference>
<organism evidence="4 5">
    <name type="scientific">Micromonospora arborensis</name>
    <dbReference type="NCBI Taxonomy" id="2116518"/>
    <lineage>
        <taxon>Bacteria</taxon>
        <taxon>Bacillati</taxon>
        <taxon>Actinomycetota</taxon>
        <taxon>Actinomycetes</taxon>
        <taxon>Micromonosporales</taxon>
        <taxon>Micromonosporaceae</taxon>
        <taxon>Micromonospora</taxon>
    </lineage>
</organism>
<dbReference type="AlphaFoldDB" id="A0A318NLR4"/>
<dbReference type="GO" id="GO:0003677">
    <property type="term" value="F:DNA binding"/>
    <property type="evidence" value="ECO:0007669"/>
    <property type="project" value="InterPro"/>
</dbReference>
<dbReference type="GO" id="GO:0006355">
    <property type="term" value="P:regulation of DNA-templated transcription"/>
    <property type="evidence" value="ECO:0007669"/>
    <property type="project" value="InterPro"/>
</dbReference>
<dbReference type="GO" id="GO:0005737">
    <property type="term" value="C:cytoplasm"/>
    <property type="evidence" value="ECO:0007669"/>
    <property type="project" value="TreeGrafter"/>
</dbReference>
<dbReference type="EMBL" id="PYBV01000019">
    <property type="protein sequence ID" value="PYC69267.1"/>
    <property type="molecule type" value="Genomic_DNA"/>
</dbReference>
<protein>
    <submittedName>
        <fullName evidence="4">LuxR family transcriptional regulator</fullName>
    </submittedName>
</protein>
<dbReference type="OrthoDB" id="5476461at2"/>
<keyword evidence="2" id="KW-0067">ATP-binding</keyword>
<dbReference type="SUPFAM" id="SSF46894">
    <property type="entry name" value="C-terminal effector domain of the bipartite response regulators"/>
    <property type="match status" value="1"/>
</dbReference>
<dbReference type="SMART" id="SM00421">
    <property type="entry name" value="HTH_LUXR"/>
    <property type="match status" value="1"/>
</dbReference>
<feature type="domain" description="HTH luxR-type" evidence="3">
    <location>
        <begin position="837"/>
        <end position="901"/>
    </location>
</feature>
<evidence type="ECO:0000313" key="5">
    <source>
        <dbReference type="Proteomes" id="UP000248333"/>
    </source>
</evidence>
<dbReference type="InterPro" id="IPR027417">
    <property type="entry name" value="P-loop_NTPase"/>
</dbReference>
<name>A0A318NLR4_9ACTN</name>
<dbReference type="PANTHER" id="PTHR16305:SF35">
    <property type="entry name" value="TRANSCRIPTIONAL ACTIVATOR DOMAIN"/>
    <property type="match status" value="1"/>
</dbReference>
<dbReference type="InterPro" id="IPR041664">
    <property type="entry name" value="AAA_16"/>
</dbReference>
<reference evidence="4 5" key="1">
    <citation type="submission" date="2018-03" db="EMBL/GenBank/DDBJ databases">
        <title>Bioinformatic expansion and discovery of thiopeptide antibiotics.</title>
        <authorList>
            <person name="Schwalen C.J."/>
            <person name="Hudson G.A."/>
            <person name="Mitchell D.A."/>
        </authorList>
    </citation>
    <scope>NUCLEOTIDE SEQUENCE [LARGE SCALE GENOMIC DNA]</scope>
    <source>
        <strain evidence="4 5">NRRL 8041</strain>
    </source>
</reference>
<dbReference type="PANTHER" id="PTHR16305">
    <property type="entry name" value="TESTICULAR SOLUBLE ADENYLYL CYCLASE"/>
    <property type="match status" value="1"/>
</dbReference>
<dbReference type="CDD" id="cd06170">
    <property type="entry name" value="LuxR_C_like"/>
    <property type="match status" value="1"/>
</dbReference>
<evidence type="ECO:0000259" key="3">
    <source>
        <dbReference type="PROSITE" id="PS50043"/>
    </source>
</evidence>
<dbReference type="SUPFAM" id="SSF52540">
    <property type="entry name" value="P-loop containing nucleoside triphosphate hydrolases"/>
    <property type="match status" value="1"/>
</dbReference>
<dbReference type="GO" id="GO:0004016">
    <property type="term" value="F:adenylate cyclase activity"/>
    <property type="evidence" value="ECO:0007669"/>
    <property type="project" value="TreeGrafter"/>
</dbReference>
<dbReference type="Gene3D" id="3.40.50.300">
    <property type="entry name" value="P-loop containing nucleotide triphosphate hydrolases"/>
    <property type="match status" value="1"/>
</dbReference>
<comment type="caution">
    <text evidence="4">The sequence shown here is derived from an EMBL/GenBank/DDBJ whole genome shotgun (WGS) entry which is preliminary data.</text>
</comment>
<keyword evidence="1" id="KW-0547">Nucleotide-binding</keyword>
<dbReference type="InterPro" id="IPR000792">
    <property type="entry name" value="Tscrpt_reg_LuxR_C"/>
</dbReference>
<dbReference type="InterPro" id="IPR016032">
    <property type="entry name" value="Sig_transdc_resp-reg_C-effctor"/>
</dbReference>
<dbReference type="InterPro" id="IPR036388">
    <property type="entry name" value="WH-like_DNA-bd_sf"/>
</dbReference>